<sequence length="225" mass="24244">MNTNWKNWVFNKAERLFRSDTPLPAKELAWRGVRFAVRCGTSNPVSFALRPLVFHRHLRTAVGVNLAILAIGLAIFGPLPSLAGTGVGGEVSIAGTGEVTLSTRPGVRIPISNFQISQRYWALHSGLDMRAPSGTAIQPIMAGIVTKVESDRWGYGKMAVVTHGAEYVSLYAHMSQINVSEGQEVSQDTVIGLVGSTGRSTGPHLHLEIHENGRSVNPAQILGLK</sequence>
<name>A0A0G1S3Q1_9BACT</name>
<evidence type="ECO:0000313" key="3">
    <source>
        <dbReference type="Proteomes" id="UP000034364"/>
    </source>
</evidence>
<dbReference type="GO" id="GO:0004222">
    <property type="term" value="F:metalloendopeptidase activity"/>
    <property type="evidence" value="ECO:0007669"/>
    <property type="project" value="TreeGrafter"/>
</dbReference>
<organism evidence="2 3">
    <name type="scientific">Candidatus Amesbacteria bacterium GW2011_GWA1_47_16</name>
    <dbReference type="NCBI Taxonomy" id="1618353"/>
    <lineage>
        <taxon>Bacteria</taxon>
        <taxon>Candidatus Amesiibacteriota</taxon>
    </lineage>
</organism>
<dbReference type="SUPFAM" id="SSF51261">
    <property type="entry name" value="Duplicated hybrid motif"/>
    <property type="match status" value="1"/>
</dbReference>
<feature type="domain" description="M23ase beta-sheet core" evidence="1">
    <location>
        <begin position="123"/>
        <end position="218"/>
    </location>
</feature>
<dbReference type="InterPro" id="IPR016047">
    <property type="entry name" value="M23ase_b-sheet_dom"/>
</dbReference>
<dbReference type="Proteomes" id="UP000034364">
    <property type="component" value="Unassembled WGS sequence"/>
</dbReference>
<comment type="caution">
    <text evidence="2">The sequence shown here is derived from an EMBL/GenBank/DDBJ whole genome shotgun (WGS) entry which is preliminary data.</text>
</comment>
<dbReference type="CDD" id="cd12797">
    <property type="entry name" value="M23_peptidase"/>
    <property type="match status" value="1"/>
</dbReference>
<protein>
    <recommendedName>
        <fullName evidence="1">M23ase beta-sheet core domain-containing protein</fullName>
    </recommendedName>
</protein>
<dbReference type="Pfam" id="PF01551">
    <property type="entry name" value="Peptidase_M23"/>
    <property type="match status" value="1"/>
</dbReference>
<dbReference type="PANTHER" id="PTHR21666:SF270">
    <property type="entry name" value="MUREIN HYDROLASE ACTIVATOR ENVC"/>
    <property type="match status" value="1"/>
</dbReference>
<gene>
    <name evidence="2" type="ORF">UX87_C0014G0012</name>
</gene>
<evidence type="ECO:0000259" key="1">
    <source>
        <dbReference type="Pfam" id="PF01551"/>
    </source>
</evidence>
<dbReference type="PANTHER" id="PTHR21666">
    <property type="entry name" value="PEPTIDASE-RELATED"/>
    <property type="match status" value="1"/>
</dbReference>
<dbReference type="EMBL" id="LCNV01000014">
    <property type="protein sequence ID" value="KKU64012.1"/>
    <property type="molecule type" value="Genomic_DNA"/>
</dbReference>
<accession>A0A0G1S3Q1</accession>
<reference evidence="2 3" key="1">
    <citation type="journal article" date="2015" name="Nature">
        <title>rRNA introns, odd ribosomes, and small enigmatic genomes across a large radiation of phyla.</title>
        <authorList>
            <person name="Brown C.T."/>
            <person name="Hug L.A."/>
            <person name="Thomas B.C."/>
            <person name="Sharon I."/>
            <person name="Castelle C.J."/>
            <person name="Singh A."/>
            <person name="Wilkins M.J."/>
            <person name="Williams K.H."/>
            <person name="Banfield J.F."/>
        </authorList>
    </citation>
    <scope>NUCLEOTIDE SEQUENCE [LARGE SCALE GENOMIC DNA]</scope>
</reference>
<dbReference type="InterPro" id="IPR050570">
    <property type="entry name" value="Cell_wall_metabolism_enzyme"/>
</dbReference>
<dbReference type="InterPro" id="IPR011055">
    <property type="entry name" value="Dup_hybrid_motif"/>
</dbReference>
<dbReference type="Gene3D" id="2.70.70.10">
    <property type="entry name" value="Glucose Permease (Domain IIA)"/>
    <property type="match status" value="1"/>
</dbReference>
<proteinExistence type="predicted"/>
<dbReference type="AlphaFoldDB" id="A0A0G1S3Q1"/>
<evidence type="ECO:0000313" key="2">
    <source>
        <dbReference type="EMBL" id="KKU64012.1"/>
    </source>
</evidence>